<comment type="caution">
    <text evidence="1">The sequence shown here is derived from an EMBL/GenBank/DDBJ whole genome shotgun (WGS) entry which is preliminary data.</text>
</comment>
<organism evidence="1 2">
    <name type="scientific">Peronosclerospora sorghi</name>
    <dbReference type="NCBI Taxonomy" id="230839"/>
    <lineage>
        <taxon>Eukaryota</taxon>
        <taxon>Sar</taxon>
        <taxon>Stramenopiles</taxon>
        <taxon>Oomycota</taxon>
        <taxon>Peronosporomycetes</taxon>
        <taxon>Peronosporales</taxon>
        <taxon>Peronosporaceae</taxon>
        <taxon>Peronosclerospora</taxon>
    </lineage>
</organism>
<gene>
    <name evidence="1" type="ORF">PsorP6_013594</name>
</gene>
<accession>A0ACC0VIE2</accession>
<proteinExistence type="predicted"/>
<protein>
    <submittedName>
        <fullName evidence="1">Uncharacterized protein</fullName>
    </submittedName>
</protein>
<evidence type="ECO:0000313" key="1">
    <source>
        <dbReference type="EMBL" id="KAI9905674.1"/>
    </source>
</evidence>
<name>A0ACC0VIE2_9STRA</name>
<sequence>MYAALKKKLAADRADNRHTRDLQQYFSSPELVNFVVAQVLKRTELQEVVWLEPSCGDGRFLTTLLQAGAQYIVGYESVDKLQPVAAQSVARAVADVATRSGTLPHASETIHAQVYQGDFLVSRRCFPAHKFVVALGKPHYDERRDDGSDLVHRFFEHAANEWRALVIALIVPTRCV</sequence>
<dbReference type="EMBL" id="CM047588">
    <property type="protein sequence ID" value="KAI9905674.1"/>
    <property type="molecule type" value="Genomic_DNA"/>
</dbReference>
<keyword evidence="2" id="KW-1185">Reference proteome</keyword>
<evidence type="ECO:0000313" key="2">
    <source>
        <dbReference type="Proteomes" id="UP001163321"/>
    </source>
</evidence>
<dbReference type="Proteomes" id="UP001163321">
    <property type="component" value="Chromosome 9"/>
</dbReference>
<reference evidence="1 2" key="1">
    <citation type="journal article" date="2022" name="bioRxiv">
        <title>The genome of the oomycete Peronosclerospora sorghi, a cosmopolitan pathogen of maize and sorghum, is inflated with dispersed pseudogenes.</title>
        <authorList>
            <person name="Fletcher K."/>
            <person name="Martin F."/>
            <person name="Isakeit T."/>
            <person name="Cavanaugh K."/>
            <person name="Magill C."/>
            <person name="Michelmore R."/>
        </authorList>
    </citation>
    <scope>NUCLEOTIDE SEQUENCE [LARGE SCALE GENOMIC DNA]</scope>
    <source>
        <strain evidence="1">P6</strain>
    </source>
</reference>